<dbReference type="KEGG" id="tva:4764223"/>
<reference evidence="1" key="2">
    <citation type="journal article" date="2007" name="Science">
        <title>Draft genome sequence of the sexually transmitted pathogen Trichomonas vaginalis.</title>
        <authorList>
            <person name="Carlton J.M."/>
            <person name="Hirt R.P."/>
            <person name="Silva J.C."/>
            <person name="Delcher A.L."/>
            <person name="Schatz M."/>
            <person name="Zhao Q."/>
            <person name="Wortman J.R."/>
            <person name="Bidwell S.L."/>
            <person name="Alsmark U.C.M."/>
            <person name="Besteiro S."/>
            <person name="Sicheritz-Ponten T."/>
            <person name="Noel C.J."/>
            <person name="Dacks J.B."/>
            <person name="Foster P.G."/>
            <person name="Simillion C."/>
            <person name="Van de Peer Y."/>
            <person name="Miranda-Saavedra D."/>
            <person name="Barton G.J."/>
            <person name="Westrop G.D."/>
            <person name="Mueller S."/>
            <person name="Dessi D."/>
            <person name="Fiori P.L."/>
            <person name="Ren Q."/>
            <person name="Paulsen I."/>
            <person name="Zhang H."/>
            <person name="Bastida-Corcuera F.D."/>
            <person name="Simoes-Barbosa A."/>
            <person name="Brown M.T."/>
            <person name="Hayes R.D."/>
            <person name="Mukherjee M."/>
            <person name="Okumura C.Y."/>
            <person name="Schneider R."/>
            <person name="Smith A.J."/>
            <person name="Vanacova S."/>
            <person name="Villalvazo M."/>
            <person name="Haas B.J."/>
            <person name="Pertea M."/>
            <person name="Feldblyum T.V."/>
            <person name="Utterback T.R."/>
            <person name="Shu C.L."/>
            <person name="Osoegawa K."/>
            <person name="de Jong P.J."/>
            <person name="Hrdy I."/>
            <person name="Horvathova L."/>
            <person name="Zubacova Z."/>
            <person name="Dolezal P."/>
            <person name="Malik S.B."/>
            <person name="Logsdon J.M. Jr."/>
            <person name="Henze K."/>
            <person name="Gupta A."/>
            <person name="Wang C.C."/>
            <person name="Dunne R.L."/>
            <person name="Upcroft J.A."/>
            <person name="Upcroft P."/>
            <person name="White O."/>
            <person name="Salzberg S.L."/>
            <person name="Tang P."/>
            <person name="Chiu C.-H."/>
            <person name="Lee Y.-S."/>
            <person name="Embley T.M."/>
            <person name="Coombs G.H."/>
            <person name="Mottram J.C."/>
            <person name="Tachezy J."/>
            <person name="Fraser-Liggett C.M."/>
            <person name="Johnson P.J."/>
        </authorList>
    </citation>
    <scope>NUCLEOTIDE SEQUENCE [LARGE SCALE GENOMIC DNA]</scope>
    <source>
        <strain evidence="1">G3</strain>
    </source>
</reference>
<evidence type="ECO:0000313" key="2">
    <source>
        <dbReference type="Proteomes" id="UP000001542"/>
    </source>
</evidence>
<name>A2EM09_TRIV3</name>
<proteinExistence type="predicted"/>
<sequence length="108" mass="12213">MKTNFSKFFCNFLEIGNEIRELLFDGNMGLVENLIDAAEGSDVNTALKILAELKALASFKFDPIFLDEGIQEKIDDLGKLFDDDDSIWDAIESLKSTVLSWDNTEEKK</sequence>
<keyword evidence="2" id="KW-1185">Reference proteome</keyword>
<dbReference type="RefSeq" id="XP_001318571.1">
    <property type="nucleotide sequence ID" value="XM_001318536.1"/>
</dbReference>
<dbReference type="Proteomes" id="UP000001542">
    <property type="component" value="Unassembled WGS sequence"/>
</dbReference>
<organism evidence="1 2">
    <name type="scientific">Trichomonas vaginalis (strain ATCC PRA-98 / G3)</name>
    <dbReference type="NCBI Taxonomy" id="412133"/>
    <lineage>
        <taxon>Eukaryota</taxon>
        <taxon>Metamonada</taxon>
        <taxon>Parabasalia</taxon>
        <taxon>Trichomonadida</taxon>
        <taxon>Trichomonadidae</taxon>
        <taxon>Trichomonas</taxon>
    </lineage>
</organism>
<gene>
    <name evidence="1" type="ORF">TVAG_066050</name>
</gene>
<dbReference type="AlphaFoldDB" id="A2EM09"/>
<protein>
    <submittedName>
        <fullName evidence="1">Uncharacterized protein</fullName>
    </submittedName>
</protein>
<dbReference type="InParanoid" id="A2EM09"/>
<dbReference type="EMBL" id="DS113426">
    <property type="protein sequence ID" value="EAY06348.1"/>
    <property type="molecule type" value="Genomic_DNA"/>
</dbReference>
<dbReference type="VEuPathDB" id="TrichDB:TVAG_066050"/>
<evidence type="ECO:0000313" key="1">
    <source>
        <dbReference type="EMBL" id="EAY06348.1"/>
    </source>
</evidence>
<accession>A2EM09</accession>
<dbReference type="VEuPathDB" id="TrichDB:TVAGG3_0989020"/>
<dbReference type="SMR" id="A2EM09"/>
<reference evidence="1" key="1">
    <citation type="submission" date="2006-10" db="EMBL/GenBank/DDBJ databases">
        <authorList>
            <person name="Amadeo P."/>
            <person name="Zhao Q."/>
            <person name="Wortman J."/>
            <person name="Fraser-Liggett C."/>
            <person name="Carlton J."/>
        </authorList>
    </citation>
    <scope>NUCLEOTIDE SEQUENCE</scope>
    <source>
        <strain evidence="1">G3</strain>
    </source>
</reference>